<evidence type="ECO:0000313" key="8">
    <source>
        <dbReference type="Proteomes" id="UP000807115"/>
    </source>
</evidence>
<comment type="similarity">
    <text evidence="1">Belongs to the disease resistance NB-LRR family.</text>
</comment>
<dbReference type="Gene3D" id="3.40.50.300">
    <property type="entry name" value="P-loop containing nucleotide triphosphate hydrolases"/>
    <property type="match status" value="1"/>
</dbReference>
<dbReference type="GO" id="GO:0043531">
    <property type="term" value="F:ADP binding"/>
    <property type="evidence" value="ECO:0007669"/>
    <property type="project" value="InterPro"/>
</dbReference>
<keyword evidence="3" id="KW-0677">Repeat</keyword>
<evidence type="ECO:0000256" key="5">
    <source>
        <dbReference type="ARBA" id="ARBA00022821"/>
    </source>
</evidence>
<name>A0A921RK85_SORBI</name>
<dbReference type="Proteomes" id="UP000807115">
    <property type="component" value="Chromosome 2"/>
</dbReference>
<dbReference type="GO" id="GO:0006952">
    <property type="term" value="P:defense response"/>
    <property type="evidence" value="ECO:0007669"/>
    <property type="project" value="UniProtKB-KW"/>
</dbReference>
<evidence type="ECO:0000256" key="1">
    <source>
        <dbReference type="ARBA" id="ARBA00008894"/>
    </source>
</evidence>
<proteinExistence type="inferred from homology"/>
<accession>A0A921RK85</accession>
<reference evidence="7" key="1">
    <citation type="journal article" date="2019" name="BMC Genomics">
        <title>A new reference genome for Sorghum bicolor reveals high levels of sequence similarity between sweet and grain genotypes: implications for the genetics of sugar metabolism.</title>
        <authorList>
            <person name="Cooper E.A."/>
            <person name="Brenton Z.W."/>
            <person name="Flinn B.S."/>
            <person name="Jenkins J."/>
            <person name="Shu S."/>
            <person name="Flowers D."/>
            <person name="Luo F."/>
            <person name="Wang Y."/>
            <person name="Xia P."/>
            <person name="Barry K."/>
            <person name="Daum C."/>
            <person name="Lipzen A."/>
            <person name="Yoshinaga Y."/>
            <person name="Schmutz J."/>
            <person name="Saski C."/>
            <person name="Vermerris W."/>
            <person name="Kresovich S."/>
        </authorList>
    </citation>
    <scope>NUCLEOTIDE SEQUENCE</scope>
</reference>
<evidence type="ECO:0000256" key="3">
    <source>
        <dbReference type="ARBA" id="ARBA00022737"/>
    </source>
</evidence>
<dbReference type="SUPFAM" id="SSF52540">
    <property type="entry name" value="P-loop containing nucleoside triphosphate hydrolases"/>
    <property type="match status" value="1"/>
</dbReference>
<keyword evidence="5" id="KW-0611">Plant defense</keyword>
<protein>
    <recommendedName>
        <fullName evidence="6">Disease resistance N-terminal domain-containing protein</fullName>
    </recommendedName>
</protein>
<evidence type="ECO:0000256" key="4">
    <source>
        <dbReference type="ARBA" id="ARBA00022741"/>
    </source>
</evidence>
<dbReference type="PANTHER" id="PTHR33377">
    <property type="entry name" value="OS10G0134700 PROTEIN-RELATED"/>
    <property type="match status" value="1"/>
</dbReference>
<feature type="domain" description="Disease resistance N-terminal" evidence="6">
    <location>
        <begin position="8"/>
        <end position="99"/>
    </location>
</feature>
<evidence type="ECO:0000313" key="7">
    <source>
        <dbReference type="EMBL" id="KAG0541385.1"/>
    </source>
</evidence>
<dbReference type="AlphaFoldDB" id="A0A921RK85"/>
<comment type="caution">
    <text evidence="7">The sequence shown here is derived from an EMBL/GenBank/DDBJ whole genome shotgun (WGS) entry which is preliminary data.</text>
</comment>
<sequence>MEAIISAVVGELVTRYISFLINRYIRPASSKEESRQRLQWMLMRIQVTVKEAEGRHITNQAMLQQLNMIREVMYQGYYMLDTSVQHQAQEEAYEHGASRSLSRSKFNPTKRICFSSRSKNNDLKEIEDMLACVETTITGMNEFVVFLKNYPPMFRQPYSTYLFIGNCMFGRQVEFEHVINFLLYEEHPVDGNIGVLPIVGPRKVGKTTLIEHVCRDERVRNHFTRIILLSDYDLREERQCTFRDRARIKHHNDDSGDEKNLVIVEVVGNIDASTWKRLLQSSYTVSTKSKFIVTSLSKDVINFGTTQALSLNFLSQEAYWYFFKALLFGSADSEELPKLSSIAVTILDEYFHQGATFAGSFIDLNNLANLLKANVGPQSWHKILEFLRENRLQNECLSRKVLSNLGMENDHRFFRRVTKATQYFVVDSHGRIALDDEEAPNITVTEAITMTVVPNGKFEVLVWKSHLPPYHKYIYSCKIIEFERKVTENKQGKKRKFLR</sequence>
<dbReference type="Pfam" id="PF18052">
    <property type="entry name" value="Rx_N"/>
    <property type="match status" value="1"/>
</dbReference>
<dbReference type="InterPro" id="IPR027417">
    <property type="entry name" value="P-loop_NTPase"/>
</dbReference>
<dbReference type="InterPro" id="IPR041118">
    <property type="entry name" value="Rx_N"/>
</dbReference>
<dbReference type="EMBL" id="CM027681">
    <property type="protein sequence ID" value="KAG0541385.1"/>
    <property type="molecule type" value="Genomic_DNA"/>
</dbReference>
<evidence type="ECO:0000259" key="6">
    <source>
        <dbReference type="Pfam" id="PF18052"/>
    </source>
</evidence>
<keyword evidence="2" id="KW-0433">Leucine-rich repeat</keyword>
<organism evidence="7 8">
    <name type="scientific">Sorghum bicolor</name>
    <name type="common">Sorghum</name>
    <name type="synonym">Sorghum vulgare</name>
    <dbReference type="NCBI Taxonomy" id="4558"/>
    <lineage>
        <taxon>Eukaryota</taxon>
        <taxon>Viridiplantae</taxon>
        <taxon>Streptophyta</taxon>
        <taxon>Embryophyta</taxon>
        <taxon>Tracheophyta</taxon>
        <taxon>Spermatophyta</taxon>
        <taxon>Magnoliopsida</taxon>
        <taxon>Liliopsida</taxon>
        <taxon>Poales</taxon>
        <taxon>Poaceae</taxon>
        <taxon>PACMAD clade</taxon>
        <taxon>Panicoideae</taxon>
        <taxon>Andropogonodae</taxon>
        <taxon>Andropogoneae</taxon>
        <taxon>Sorghinae</taxon>
        <taxon>Sorghum</taxon>
    </lineage>
</organism>
<evidence type="ECO:0000256" key="2">
    <source>
        <dbReference type="ARBA" id="ARBA00022614"/>
    </source>
</evidence>
<dbReference type="PANTHER" id="PTHR33377:SF20">
    <property type="entry name" value="RX N-TERMINAL DOMAIN-CONTAINING PROTEIN"/>
    <property type="match status" value="1"/>
</dbReference>
<gene>
    <name evidence="7" type="ORF">BDA96_02G012100</name>
</gene>
<keyword evidence="4" id="KW-0547">Nucleotide-binding</keyword>
<reference evidence="7" key="2">
    <citation type="submission" date="2020-10" db="EMBL/GenBank/DDBJ databases">
        <authorList>
            <person name="Cooper E.A."/>
            <person name="Brenton Z.W."/>
            <person name="Flinn B.S."/>
            <person name="Jenkins J."/>
            <person name="Shu S."/>
            <person name="Flowers D."/>
            <person name="Luo F."/>
            <person name="Wang Y."/>
            <person name="Xia P."/>
            <person name="Barry K."/>
            <person name="Daum C."/>
            <person name="Lipzen A."/>
            <person name="Yoshinaga Y."/>
            <person name="Schmutz J."/>
            <person name="Saski C."/>
            <person name="Vermerris W."/>
            <person name="Kresovich S."/>
        </authorList>
    </citation>
    <scope>NUCLEOTIDE SEQUENCE</scope>
</reference>